<dbReference type="InterPro" id="IPR001750">
    <property type="entry name" value="ND/Mrp_TM"/>
</dbReference>
<dbReference type="GO" id="GO:0012505">
    <property type="term" value="C:endomembrane system"/>
    <property type="evidence" value="ECO:0007669"/>
    <property type="project" value="UniProtKB-SubCell"/>
</dbReference>
<reference evidence="9 10" key="2">
    <citation type="journal article" date="2011" name="Mol. Biol. Evol.">
        <title>Unity in variety--the pan-genome of the Chlamydiae.</title>
        <authorList>
            <person name="Collingro A."/>
            <person name="Tischler P."/>
            <person name="Weinmaier T."/>
            <person name="Penz T."/>
            <person name="Heinz E."/>
            <person name="Brunham R.C."/>
            <person name="Read T.D."/>
            <person name="Bavoil P.M."/>
            <person name="Sachse K."/>
            <person name="Kahane S."/>
            <person name="Friedman M.G."/>
            <person name="Rattei T."/>
            <person name="Myers G.S."/>
            <person name="Horn M."/>
        </authorList>
    </citation>
    <scope>NUCLEOTIDE SEQUENCE [LARGE SCALE GENOMIC DNA]</scope>
    <source>
        <strain evidence="10">ATCC VR-1471 / Z</strain>
    </source>
</reference>
<dbReference type="InterPro" id="IPR003945">
    <property type="entry name" value="NU5C-like"/>
</dbReference>
<feature type="transmembrane region" description="Helical" evidence="6">
    <location>
        <begin position="264"/>
        <end position="290"/>
    </location>
</feature>
<sequence>MTALGLLGCGFAWLVELPNQSSASFLGYRVTELSRVLATLILFTSMIIHIFSLRYMAGDRRFLTYFSHLGIVTSALLSSVIANHLLLLLFSLGVAYFTLTRLMIHKKGWSAAKEAGRLASITFGLGLALIAVAGAIFTWNTGNFEMTKMIENAQCCSLLQKSLGTLCLILAALTFSGIWPFHRFLISSANSPTPVSALMHAGLINGGGVLLVRFAPIYAESIGMMNLILILGLLTATLGTFWKLIQTDIKRMLACSTMAQMGFMFIQCGLGLFPAAIAHLCWHGVFKSYLFLRSGSIRTVQKKRTPQGLKIMRVLMIIGCGIFAAEGFMYGSFYPLSFFNSSAVLVIIACIGGVQLGNAIMNRTNIWSFFLTGILCMIMGWVYALSVGIIEKALGMEALFVSHPINFVHFVLVLVLITPWALMQFRCFSKFRKSSLWKRVYVAGLNGSQPHPKTITAHWAEYKY</sequence>
<feature type="transmembrane region" description="Helical" evidence="6">
    <location>
        <begin position="33"/>
        <end position="53"/>
    </location>
</feature>
<dbReference type="GO" id="GO:0016020">
    <property type="term" value="C:membrane"/>
    <property type="evidence" value="ECO:0007669"/>
    <property type="project" value="UniProtKB-SubCell"/>
</dbReference>
<evidence type="ECO:0000256" key="6">
    <source>
        <dbReference type="SAM" id="Phobius"/>
    </source>
</evidence>
<feature type="transmembrane region" description="Helical" evidence="6">
    <location>
        <begin position="163"/>
        <end position="182"/>
    </location>
</feature>
<dbReference type="Proteomes" id="UP000000496">
    <property type="component" value="Chromosome gsn.131"/>
</dbReference>
<reference key="1">
    <citation type="journal article" date="2011" name="Mol. Biol. Evol.">
        <title>Unity in variety -- the pan-genome of the Chlamydiae.</title>
        <authorList>
            <person name="Collingro A."/>
            <person name="Tischler P."/>
            <person name="Weinmaier T."/>
            <person name="Penz T."/>
            <person name="Heinz E."/>
            <person name="Brunham R.C."/>
            <person name="Read T.D."/>
            <person name="Bavoil P.M."/>
            <person name="Sachse K."/>
            <person name="Kahane S."/>
            <person name="Friedman M.G."/>
            <person name="Rattei T."/>
            <person name="Myers G.S.A."/>
            <person name="Horn M."/>
        </authorList>
    </citation>
    <scope>NUCLEOTIDE SEQUENCE</scope>
    <source>
        <strain>Z</strain>
    </source>
</reference>
<evidence type="ECO:0000256" key="3">
    <source>
        <dbReference type="ARBA" id="ARBA00022989"/>
    </source>
</evidence>
<dbReference type="AlphaFoldDB" id="F8L5J1"/>
<evidence type="ECO:0000259" key="7">
    <source>
        <dbReference type="Pfam" id="PF00361"/>
    </source>
</evidence>
<dbReference type="EMBL" id="FR872582">
    <property type="protein sequence ID" value="CCB89503.1"/>
    <property type="molecule type" value="Genomic_DNA"/>
</dbReference>
<keyword evidence="9" id="KW-0560">Oxidoreductase</keyword>
<dbReference type="KEGG" id="sng:SNE_A16260"/>
<dbReference type="GO" id="GO:0008137">
    <property type="term" value="F:NADH dehydrogenase (ubiquinone) activity"/>
    <property type="evidence" value="ECO:0007669"/>
    <property type="project" value="InterPro"/>
</dbReference>
<dbReference type="eggNOG" id="COG1009">
    <property type="taxonomic scope" value="Bacteria"/>
</dbReference>
<dbReference type="EC" id="1.6.99.5" evidence="9"/>
<feature type="transmembrane region" description="Helical" evidence="6">
    <location>
        <begin position="194"/>
        <end position="212"/>
    </location>
</feature>
<dbReference type="GO" id="GO:0042773">
    <property type="term" value="P:ATP synthesis coupled electron transport"/>
    <property type="evidence" value="ECO:0007669"/>
    <property type="project" value="InterPro"/>
</dbReference>
<feature type="transmembrane region" description="Helical" evidence="6">
    <location>
        <begin position="336"/>
        <end position="354"/>
    </location>
</feature>
<dbReference type="HOGENOM" id="CLU_007100_11_2_0"/>
<dbReference type="PANTHER" id="PTHR42829">
    <property type="entry name" value="NADH-UBIQUINONE OXIDOREDUCTASE CHAIN 5"/>
    <property type="match status" value="1"/>
</dbReference>
<feature type="transmembrane region" description="Helical" evidence="6">
    <location>
        <begin position="65"/>
        <end position="98"/>
    </location>
</feature>
<feature type="domain" description="NADH:quinone oxidoreductase/Mrp antiporter transmembrane" evidence="7">
    <location>
        <begin position="82"/>
        <end position="306"/>
    </location>
</feature>
<keyword evidence="2 5" id="KW-0812">Transmembrane</keyword>
<evidence type="ECO:0000256" key="2">
    <source>
        <dbReference type="ARBA" id="ARBA00022692"/>
    </source>
</evidence>
<dbReference type="PANTHER" id="PTHR42829:SF1">
    <property type="entry name" value="INORGANIC CARBON TRANSPORTER SUBUNIT DABB-RELATED"/>
    <property type="match status" value="1"/>
</dbReference>
<dbReference type="PRINTS" id="PR01434">
    <property type="entry name" value="NADHDHGNASE5"/>
</dbReference>
<dbReference type="GO" id="GO:0015990">
    <property type="term" value="P:electron transport coupled proton transport"/>
    <property type="evidence" value="ECO:0007669"/>
    <property type="project" value="TreeGrafter"/>
</dbReference>
<feature type="transmembrane region" description="Helical" evidence="6">
    <location>
        <begin position="311"/>
        <end position="330"/>
    </location>
</feature>
<name>F8L5J1_SIMNZ</name>
<dbReference type="InterPro" id="IPR001516">
    <property type="entry name" value="Proton_antipo_N"/>
</dbReference>
<keyword evidence="10" id="KW-1185">Reference proteome</keyword>
<evidence type="ECO:0000259" key="8">
    <source>
        <dbReference type="Pfam" id="PF00662"/>
    </source>
</evidence>
<proteinExistence type="predicted"/>
<evidence type="ECO:0000313" key="10">
    <source>
        <dbReference type="Proteomes" id="UP000000496"/>
    </source>
</evidence>
<feature type="transmembrane region" description="Helical" evidence="6">
    <location>
        <begin position="405"/>
        <end position="423"/>
    </location>
</feature>
<protein>
    <submittedName>
        <fullName evidence="9">Putative NADH-quinone oxidoreductase subunit 5</fullName>
        <ecNumber evidence="9">1.6.99.5</ecNumber>
    </submittedName>
</protein>
<evidence type="ECO:0000256" key="5">
    <source>
        <dbReference type="RuleBase" id="RU000320"/>
    </source>
</evidence>
<accession>F8L5J1</accession>
<gene>
    <name evidence="9" type="primary">ndhF</name>
    <name evidence="9" type="ordered locus">SNE_A16260</name>
</gene>
<keyword evidence="3 6" id="KW-1133">Transmembrane helix</keyword>
<feature type="domain" description="NADH-Ubiquinone oxidoreductase (complex I) chain 5 N-terminal" evidence="8">
    <location>
        <begin position="26"/>
        <end position="66"/>
    </location>
</feature>
<dbReference type="STRING" id="331113.SNE_A16260"/>
<organism evidence="9 10">
    <name type="scientific">Simkania negevensis (strain ATCC VR-1471 / DSM 27360 / Z)</name>
    <dbReference type="NCBI Taxonomy" id="331113"/>
    <lineage>
        <taxon>Bacteria</taxon>
        <taxon>Pseudomonadati</taxon>
        <taxon>Chlamydiota</taxon>
        <taxon>Chlamydiia</taxon>
        <taxon>Parachlamydiales</taxon>
        <taxon>Simkaniaceae</taxon>
        <taxon>Simkania</taxon>
    </lineage>
</organism>
<keyword evidence="4 6" id="KW-0472">Membrane</keyword>
<feature type="transmembrane region" description="Helical" evidence="6">
    <location>
        <begin position="118"/>
        <end position="142"/>
    </location>
</feature>
<feature type="transmembrane region" description="Helical" evidence="6">
    <location>
        <begin position="366"/>
        <end position="385"/>
    </location>
</feature>
<evidence type="ECO:0000256" key="4">
    <source>
        <dbReference type="ARBA" id="ARBA00023136"/>
    </source>
</evidence>
<evidence type="ECO:0000313" key="9">
    <source>
        <dbReference type="EMBL" id="CCB89503.1"/>
    </source>
</evidence>
<dbReference type="Pfam" id="PF00361">
    <property type="entry name" value="Proton_antipo_M"/>
    <property type="match status" value="1"/>
</dbReference>
<dbReference type="Pfam" id="PF00662">
    <property type="entry name" value="Proton_antipo_N"/>
    <property type="match status" value="1"/>
</dbReference>
<evidence type="ECO:0000256" key="1">
    <source>
        <dbReference type="ARBA" id="ARBA00004127"/>
    </source>
</evidence>
<dbReference type="GO" id="GO:0003954">
    <property type="term" value="F:NADH dehydrogenase activity"/>
    <property type="evidence" value="ECO:0007669"/>
    <property type="project" value="TreeGrafter"/>
</dbReference>
<feature type="transmembrane region" description="Helical" evidence="6">
    <location>
        <begin position="224"/>
        <end position="244"/>
    </location>
</feature>
<comment type="subcellular location">
    <subcellularLocation>
        <location evidence="1">Endomembrane system</location>
        <topology evidence="1">Multi-pass membrane protein</topology>
    </subcellularLocation>
    <subcellularLocation>
        <location evidence="5">Membrane</location>
        <topology evidence="5">Multi-pass membrane protein</topology>
    </subcellularLocation>
</comment>